<dbReference type="PANTHER" id="PTHR45138">
    <property type="entry name" value="REGULATORY COMPONENTS OF SENSORY TRANSDUCTION SYSTEM"/>
    <property type="match status" value="1"/>
</dbReference>
<dbReference type="KEGG" id="dap:Dacet_2502"/>
<evidence type="ECO:0000256" key="2">
    <source>
        <dbReference type="ARBA" id="ARBA00034247"/>
    </source>
</evidence>
<comment type="catalytic activity">
    <reaction evidence="2">
        <text>2 GTP = 3',3'-c-di-GMP + 2 diphosphate</text>
        <dbReference type="Rhea" id="RHEA:24898"/>
        <dbReference type="ChEBI" id="CHEBI:33019"/>
        <dbReference type="ChEBI" id="CHEBI:37565"/>
        <dbReference type="ChEBI" id="CHEBI:58805"/>
        <dbReference type="EC" id="2.7.7.65"/>
    </reaction>
</comment>
<dbReference type="HOGENOM" id="CLU_036190_0_0_0"/>
<dbReference type="GO" id="GO:0043709">
    <property type="term" value="P:cell adhesion involved in single-species biofilm formation"/>
    <property type="evidence" value="ECO:0007669"/>
    <property type="project" value="TreeGrafter"/>
</dbReference>
<dbReference type="Gene3D" id="3.30.70.270">
    <property type="match status" value="1"/>
</dbReference>
<dbReference type="FunFam" id="3.30.70.270:FF:000001">
    <property type="entry name" value="Diguanylate cyclase domain protein"/>
    <property type="match status" value="1"/>
</dbReference>
<evidence type="ECO:0000256" key="1">
    <source>
        <dbReference type="ARBA" id="ARBA00012528"/>
    </source>
</evidence>
<reference evidence="7 8" key="1">
    <citation type="journal article" date="2010" name="Stand. Genomic Sci.">
        <title>Complete genome sequence of Denitrovibrio acetiphilus type strain (N2460).</title>
        <authorList>
            <person name="Kiss H."/>
            <person name="Lang E."/>
            <person name="Lapidus A."/>
            <person name="Copeland A."/>
            <person name="Nolan M."/>
            <person name="Glavina Del Rio T."/>
            <person name="Chen F."/>
            <person name="Lucas S."/>
            <person name="Tice H."/>
            <person name="Cheng J.F."/>
            <person name="Han C."/>
            <person name="Goodwin L."/>
            <person name="Pitluck S."/>
            <person name="Liolios K."/>
            <person name="Pati A."/>
            <person name="Ivanova N."/>
            <person name="Mavromatis K."/>
            <person name="Chen A."/>
            <person name="Palaniappan K."/>
            <person name="Land M."/>
            <person name="Hauser L."/>
            <person name="Chang Y.J."/>
            <person name="Jeffries C.D."/>
            <person name="Detter J.C."/>
            <person name="Brettin T."/>
            <person name="Spring S."/>
            <person name="Rohde M."/>
            <person name="Goker M."/>
            <person name="Woyke T."/>
            <person name="Bristow J."/>
            <person name="Eisen J.A."/>
            <person name="Markowitz V."/>
            <person name="Hugenholtz P."/>
            <person name="Kyrpides N.C."/>
            <person name="Klenk H.P."/>
        </authorList>
    </citation>
    <scope>NUCLEOTIDE SEQUENCE [LARGE SCALE GENOMIC DNA]</scope>
    <source>
        <strain evidence="8">DSM 12809 / NBRC 114555 / N2460</strain>
    </source>
</reference>
<dbReference type="Pfam" id="PF05228">
    <property type="entry name" value="CHASE4"/>
    <property type="match status" value="1"/>
</dbReference>
<dbReference type="EMBL" id="CP001968">
    <property type="protein sequence ID" value="ADD69262.1"/>
    <property type="molecule type" value="Genomic_DNA"/>
</dbReference>
<accession>D4H4D3</accession>
<evidence type="ECO:0000313" key="8">
    <source>
        <dbReference type="Proteomes" id="UP000002012"/>
    </source>
</evidence>
<dbReference type="Pfam" id="PF00990">
    <property type="entry name" value="GGDEF"/>
    <property type="match status" value="1"/>
</dbReference>
<organism evidence="7 8">
    <name type="scientific">Denitrovibrio acetiphilus (strain DSM 12809 / NBRC 114555 / N2460)</name>
    <dbReference type="NCBI Taxonomy" id="522772"/>
    <lineage>
        <taxon>Bacteria</taxon>
        <taxon>Pseudomonadati</taxon>
        <taxon>Deferribacterota</taxon>
        <taxon>Deferribacteres</taxon>
        <taxon>Deferribacterales</taxon>
        <taxon>Geovibrionaceae</taxon>
        <taxon>Denitrovibrio</taxon>
    </lineage>
</organism>
<dbReference type="InterPro" id="IPR029787">
    <property type="entry name" value="Nucleotide_cyclase"/>
</dbReference>
<keyword evidence="4" id="KW-0472">Membrane</keyword>
<dbReference type="InterPro" id="IPR007892">
    <property type="entry name" value="CHASE4"/>
</dbReference>
<dbReference type="InterPro" id="IPR050469">
    <property type="entry name" value="Diguanylate_Cyclase"/>
</dbReference>
<keyword evidence="4" id="KW-0812">Transmembrane</keyword>
<dbReference type="OrthoDB" id="5405684at2"/>
<dbReference type="PANTHER" id="PTHR45138:SF9">
    <property type="entry name" value="DIGUANYLATE CYCLASE DGCM-RELATED"/>
    <property type="match status" value="1"/>
</dbReference>
<dbReference type="Gene3D" id="6.10.340.10">
    <property type="match status" value="1"/>
</dbReference>
<protein>
    <recommendedName>
        <fullName evidence="1">diguanylate cyclase</fullName>
        <ecNumber evidence="1">2.7.7.65</ecNumber>
    </recommendedName>
</protein>
<dbReference type="Proteomes" id="UP000002012">
    <property type="component" value="Chromosome"/>
</dbReference>
<dbReference type="NCBIfam" id="TIGR00254">
    <property type="entry name" value="GGDEF"/>
    <property type="match status" value="1"/>
</dbReference>
<dbReference type="SUPFAM" id="SSF55073">
    <property type="entry name" value="Nucleotide cyclase"/>
    <property type="match status" value="1"/>
</dbReference>
<dbReference type="RefSeq" id="WP_013011763.1">
    <property type="nucleotide sequence ID" value="NC_013943.1"/>
</dbReference>
<dbReference type="GO" id="GO:0005886">
    <property type="term" value="C:plasma membrane"/>
    <property type="evidence" value="ECO:0007669"/>
    <property type="project" value="TreeGrafter"/>
</dbReference>
<feature type="transmembrane region" description="Helical" evidence="4">
    <location>
        <begin position="272"/>
        <end position="295"/>
    </location>
</feature>
<evidence type="ECO:0000259" key="6">
    <source>
        <dbReference type="PROSITE" id="PS50887"/>
    </source>
</evidence>
<dbReference type="STRING" id="522772.Dacet_2502"/>
<dbReference type="eggNOG" id="COG3322">
    <property type="taxonomic scope" value="Bacteria"/>
</dbReference>
<keyword evidence="8" id="KW-1185">Reference proteome</keyword>
<dbReference type="eggNOG" id="COG3706">
    <property type="taxonomic scope" value="Bacteria"/>
</dbReference>
<evidence type="ECO:0000256" key="4">
    <source>
        <dbReference type="SAM" id="Phobius"/>
    </source>
</evidence>
<dbReference type="PROSITE" id="PS50885">
    <property type="entry name" value="HAMP"/>
    <property type="match status" value="1"/>
</dbReference>
<name>D4H4D3_DENA2</name>
<evidence type="ECO:0000313" key="7">
    <source>
        <dbReference type="EMBL" id="ADD69262.1"/>
    </source>
</evidence>
<gene>
    <name evidence="7" type="ordered locus">Dacet_2502</name>
</gene>
<dbReference type="InterPro" id="IPR000160">
    <property type="entry name" value="GGDEF_dom"/>
</dbReference>
<dbReference type="SMART" id="SM00267">
    <property type="entry name" value="GGDEF"/>
    <property type="match status" value="1"/>
</dbReference>
<dbReference type="CDD" id="cd01949">
    <property type="entry name" value="GGDEF"/>
    <property type="match status" value="1"/>
</dbReference>
<dbReference type="PaxDb" id="522772-Dacet_2502"/>
<dbReference type="InParanoid" id="D4H4D3"/>
<sequence precursor="true">MTLKNKTILIFLFAFTIAFSSLGIYMHKKIFHAFNHLENDHFMKVGHQIVKSIDNRVNYYKAFLNDWASWDDTYYFMNDLNIKYIRSNIYDSVLRDIGLTSILYFDSNMFLKYQLTDDEYTADVQKLAQKIQASSPTLKEIANSRKMDFYMKSDNNGSNFLSVIAPITKSDSKFPANGYLVMTIVFDQKLVDKLSELTGYRLEYHTDISGQEKKNITHISKEIAYSLNYSNRNSVYHDISFYDITGDKLLEIRLEQDRAFNTHMNNVLKDSIIVLVLSGVLTIILMSFIIDRFVLSELRQKVERFKKIELNNDLSVRLSETGSFELKELAVAANRAMDKIENLNKEIVKLSNIDALTQIYNRKFFDEQYIKQYKSSARNNSSIAILMIDIDYFKSYNDAHGHVEGDACLKEVASIIKNSISRPDDIAARYGGEEFIIMLPFTHADGAIHIAETIRKNIADSKKPHGASQVSEYITISIGVAIEVPEDSSSSINLISKADKALYQAKRYGRNRVETF</sequence>
<proteinExistence type="predicted"/>
<dbReference type="PROSITE" id="PS50887">
    <property type="entry name" value="GGDEF"/>
    <property type="match status" value="1"/>
</dbReference>
<dbReference type="GO" id="GO:0052621">
    <property type="term" value="F:diguanylate cyclase activity"/>
    <property type="evidence" value="ECO:0007669"/>
    <property type="project" value="UniProtKB-EC"/>
</dbReference>
<keyword evidence="3" id="KW-0175">Coiled coil</keyword>
<feature type="domain" description="HAMP" evidence="5">
    <location>
        <begin position="292"/>
        <end position="345"/>
    </location>
</feature>
<dbReference type="GO" id="GO:0007165">
    <property type="term" value="P:signal transduction"/>
    <property type="evidence" value="ECO:0007669"/>
    <property type="project" value="InterPro"/>
</dbReference>
<keyword evidence="4" id="KW-1133">Transmembrane helix</keyword>
<dbReference type="InterPro" id="IPR043128">
    <property type="entry name" value="Rev_trsase/Diguanyl_cyclase"/>
</dbReference>
<feature type="domain" description="GGDEF" evidence="6">
    <location>
        <begin position="381"/>
        <end position="516"/>
    </location>
</feature>
<evidence type="ECO:0000256" key="3">
    <source>
        <dbReference type="SAM" id="Coils"/>
    </source>
</evidence>
<dbReference type="InterPro" id="IPR003660">
    <property type="entry name" value="HAMP_dom"/>
</dbReference>
<feature type="coiled-coil region" evidence="3">
    <location>
        <begin position="326"/>
        <end position="353"/>
    </location>
</feature>
<evidence type="ECO:0000259" key="5">
    <source>
        <dbReference type="PROSITE" id="PS50885"/>
    </source>
</evidence>
<dbReference type="AlphaFoldDB" id="D4H4D3"/>
<dbReference type="EC" id="2.7.7.65" evidence="1"/>
<dbReference type="GO" id="GO:1902201">
    <property type="term" value="P:negative regulation of bacterial-type flagellum-dependent cell motility"/>
    <property type="evidence" value="ECO:0007669"/>
    <property type="project" value="TreeGrafter"/>
</dbReference>